<comment type="similarity">
    <text evidence="5 11">Belongs to the purine/pyrimidine phosphoribosyltransferase family.</text>
</comment>
<reference evidence="13 14" key="1">
    <citation type="submission" date="2016-10" db="EMBL/GenBank/DDBJ databases">
        <authorList>
            <person name="de Groot N.N."/>
        </authorList>
    </citation>
    <scope>NUCLEOTIDE SEQUENCE [LARGE SCALE GENOMIC DNA]</scope>
    <source>
        <strain evidence="13 14">LMG 2247</strain>
    </source>
</reference>
<evidence type="ECO:0000256" key="9">
    <source>
        <dbReference type="ARBA" id="ARBA00022679"/>
    </source>
</evidence>
<dbReference type="EC" id="2.4.2.7" evidence="6 11"/>
<dbReference type="PANTHER" id="PTHR32315">
    <property type="entry name" value="ADENINE PHOSPHORIBOSYLTRANSFERASE"/>
    <property type="match status" value="1"/>
</dbReference>
<dbReference type="FunFam" id="3.40.50.2020:FF:000021">
    <property type="entry name" value="Adenine phosphoribosyltransferase"/>
    <property type="match status" value="1"/>
</dbReference>
<protein>
    <recommendedName>
        <fullName evidence="6 11">Adenine phosphoribosyltransferase</fullName>
        <shortName evidence="11">APRT</shortName>
        <ecNumber evidence="6 11">2.4.2.7</ecNumber>
    </recommendedName>
</protein>
<dbReference type="Pfam" id="PF00156">
    <property type="entry name" value="Pribosyltran"/>
    <property type="match status" value="1"/>
</dbReference>
<dbReference type="RefSeq" id="WP_090684960.1">
    <property type="nucleotide sequence ID" value="NZ_CADERL010000001.1"/>
</dbReference>
<dbReference type="EMBL" id="FNCJ01000005">
    <property type="protein sequence ID" value="SDG76855.1"/>
    <property type="molecule type" value="Genomic_DNA"/>
</dbReference>
<evidence type="ECO:0000256" key="5">
    <source>
        <dbReference type="ARBA" id="ARBA00008391"/>
    </source>
</evidence>
<dbReference type="NCBIfam" id="NF002636">
    <property type="entry name" value="PRK02304.1-5"/>
    <property type="match status" value="1"/>
</dbReference>
<dbReference type="CDD" id="cd06223">
    <property type="entry name" value="PRTases_typeI"/>
    <property type="match status" value="1"/>
</dbReference>
<comment type="subunit">
    <text evidence="11">Homodimer.</text>
</comment>
<dbReference type="InterPro" id="IPR029057">
    <property type="entry name" value="PRTase-like"/>
</dbReference>
<organism evidence="13 14">
    <name type="scientific">Paraburkholderia phenazinium</name>
    <dbReference type="NCBI Taxonomy" id="60549"/>
    <lineage>
        <taxon>Bacteria</taxon>
        <taxon>Pseudomonadati</taxon>
        <taxon>Pseudomonadota</taxon>
        <taxon>Betaproteobacteria</taxon>
        <taxon>Burkholderiales</taxon>
        <taxon>Burkholderiaceae</taxon>
        <taxon>Paraburkholderia</taxon>
    </lineage>
</organism>
<accession>A0A1G7WY75</accession>
<keyword evidence="9 11" id="KW-0808">Transferase</keyword>
<evidence type="ECO:0000256" key="1">
    <source>
        <dbReference type="ARBA" id="ARBA00000868"/>
    </source>
</evidence>
<sequence length="188" mass="20301">MSNALASAPLDAAAFVKSQIRTVPDWPQAGVQFRDITPLLQHPKTFRVLIDLFVQRYIEAKLDYIAGLDARGFIIGPVLAYELNVGFIPIRKAGKLPYKTESESYELEYGTATVEIHADACSKGDRIVIVDDLIATGGTMMAGKKLLERLGAEVIEGAAIIDLPELGGSALLRSAGLPLFTVTEFSGH</sequence>
<keyword evidence="10 11" id="KW-0660">Purine salvage</keyword>
<dbReference type="UniPathway" id="UPA00588">
    <property type="reaction ID" value="UER00646"/>
</dbReference>
<evidence type="ECO:0000313" key="13">
    <source>
        <dbReference type="EMBL" id="SDG76855.1"/>
    </source>
</evidence>
<keyword evidence="7 11" id="KW-0963">Cytoplasm</keyword>
<evidence type="ECO:0000256" key="11">
    <source>
        <dbReference type="HAMAP-Rule" id="MF_00004"/>
    </source>
</evidence>
<dbReference type="HAMAP" id="MF_00004">
    <property type="entry name" value="Aden_phosphoribosyltr"/>
    <property type="match status" value="1"/>
</dbReference>
<evidence type="ECO:0000256" key="4">
    <source>
        <dbReference type="ARBA" id="ARBA00004659"/>
    </source>
</evidence>
<comment type="function">
    <text evidence="2 11">Catalyzes a salvage reaction resulting in the formation of AMP, that is energically less costly than de novo synthesis.</text>
</comment>
<dbReference type="Gene3D" id="3.40.50.2020">
    <property type="match status" value="1"/>
</dbReference>
<evidence type="ECO:0000256" key="6">
    <source>
        <dbReference type="ARBA" id="ARBA00011893"/>
    </source>
</evidence>
<gene>
    <name evidence="11" type="primary">apt</name>
    <name evidence="13" type="ORF">SAMN05216466_105105</name>
</gene>
<dbReference type="InterPro" id="IPR050054">
    <property type="entry name" value="UPRTase/APRTase"/>
</dbReference>
<dbReference type="GO" id="GO:0016208">
    <property type="term" value="F:AMP binding"/>
    <property type="evidence" value="ECO:0007669"/>
    <property type="project" value="TreeGrafter"/>
</dbReference>
<dbReference type="PANTHER" id="PTHR32315:SF3">
    <property type="entry name" value="ADENINE PHOSPHORIBOSYLTRANSFERASE"/>
    <property type="match status" value="1"/>
</dbReference>
<dbReference type="InterPro" id="IPR000836">
    <property type="entry name" value="PRTase_dom"/>
</dbReference>
<evidence type="ECO:0000256" key="2">
    <source>
        <dbReference type="ARBA" id="ARBA00003968"/>
    </source>
</evidence>
<evidence type="ECO:0000256" key="8">
    <source>
        <dbReference type="ARBA" id="ARBA00022676"/>
    </source>
</evidence>
<dbReference type="GO" id="GO:0006166">
    <property type="term" value="P:purine ribonucleoside salvage"/>
    <property type="evidence" value="ECO:0007669"/>
    <property type="project" value="UniProtKB-UniRule"/>
</dbReference>
<name>A0A1G7WY75_9BURK</name>
<keyword evidence="8 11" id="KW-0328">Glycosyltransferase</keyword>
<evidence type="ECO:0000259" key="12">
    <source>
        <dbReference type="Pfam" id="PF00156"/>
    </source>
</evidence>
<proteinExistence type="inferred from homology"/>
<dbReference type="GO" id="GO:0044209">
    <property type="term" value="P:AMP salvage"/>
    <property type="evidence" value="ECO:0007669"/>
    <property type="project" value="UniProtKB-UniRule"/>
</dbReference>
<dbReference type="GO" id="GO:0002055">
    <property type="term" value="F:adenine binding"/>
    <property type="evidence" value="ECO:0007669"/>
    <property type="project" value="TreeGrafter"/>
</dbReference>
<comment type="pathway">
    <text evidence="4 11">Purine metabolism; AMP biosynthesis via salvage pathway; AMP from adenine: step 1/1.</text>
</comment>
<comment type="catalytic activity">
    <reaction evidence="1 11">
        <text>AMP + diphosphate = 5-phospho-alpha-D-ribose 1-diphosphate + adenine</text>
        <dbReference type="Rhea" id="RHEA:16609"/>
        <dbReference type="ChEBI" id="CHEBI:16708"/>
        <dbReference type="ChEBI" id="CHEBI:33019"/>
        <dbReference type="ChEBI" id="CHEBI:58017"/>
        <dbReference type="ChEBI" id="CHEBI:456215"/>
        <dbReference type="EC" id="2.4.2.7"/>
    </reaction>
</comment>
<dbReference type="SUPFAM" id="SSF53271">
    <property type="entry name" value="PRTase-like"/>
    <property type="match status" value="1"/>
</dbReference>
<feature type="domain" description="Phosphoribosyltransferase" evidence="12">
    <location>
        <begin position="39"/>
        <end position="164"/>
    </location>
</feature>
<evidence type="ECO:0000256" key="10">
    <source>
        <dbReference type="ARBA" id="ARBA00022726"/>
    </source>
</evidence>
<dbReference type="AlphaFoldDB" id="A0A1G7WY75"/>
<dbReference type="Proteomes" id="UP000199706">
    <property type="component" value="Unassembled WGS sequence"/>
</dbReference>
<evidence type="ECO:0000256" key="7">
    <source>
        <dbReference type="ARBA" id="ARBA00022490"/>
    </source>
</evidence>
<dbReference type="GO" id="GO:0006168">
    <property type="term" value="P:adenine salvage"/>
    <property type="evidence" value="ECO:0007669"/>
    <property type="project" value="InterPro"/>
</dbReference>
<dbReference type="GO" id="GO:0005737">
    <property type="term" value="C:cytoplasm"/>
    <property type="evidence" value="ECO:0007669"/>
    <property type="project" value="UniProtKB-SubCell"/>
</dbReference>
<evidence type="ECO:0000313" key="14">
    <source>
        <dbReference type="Proteomes" id="UP000199706"/>
    </source>
</evidence>
<dbReference type="NCBIfam" id="TIGR01090">
    <property type="entry name" value="apt"/>
    <property type="match status" value="1"/>
</dbReference>
<comment type="subcellular location">
    <subcellularLocation>
        <location evidence="3 11">Cytoplasm</location>
    </subcellularLocation>
</comment>
<dbReference type="GO" id="GO:0003999">
    <property type="term" value="F:adenine phosphoribosyltransferase activity"/>
    <property type="evidence" value="ECO:0007669"/>
    <property type="project" value="UniProtKB-UniRule"/>
</dbReference>
<dbReference type="NCBIfam" id="NF002634">
    <property type="entry name" value="PRK02304.1-3"/>
    <property type="match status" value="1"/>
</dbReference>
<evidence type="ECO:0000256" key="3">
    <source>
        <dbReference type="ARBA" id="ARBA00004496"/>
    </source>
</evidence>
<dbReference type="OrthoDB" id="9803963at2"/>
<dbReference type="InterPro" id="IPR005764">
    <property type="entry name" value="Ade_phspho_trans"/>
</dbReference>